<sequence length="49" mass="5519">MERLYVFYGDAPCPFPNFVIGDRNFKQATAVLLKPEQCIADLLANCQVV</sequence>
<organism evidence="1 2">
    <name type="scientific">Scytonema hofmannii FACHB-248</name>
    <dbReference type="NCBI Taxonomy" id="1842502"/>
    <lineage>
        <taxon>Bacteria</taxon>
        <taxon>Bacillati</taxon>
        <taxon>Cyanobacteriota</taxon>
        <taxon>Cyanophyceae</taxon>
        <taxon>Nostocales</taxon>
        <taxon>Scytonemataceae</taxon>
        <taxon>Scytonema</taxon>
    </lineage>
</organism>
<keyword evidence="2" id="KW-1185">Reference proteome</keyword>
<name>A0ABR8GKM5_9CYAN</name>
<accession>A0ABR8GKM5</accession>
<dbReference type="Proteomes" id="UP000660380">
    <property type="component" value="Unassembled WGS sequence"/>
</dbReference>
<evidence type="ECO:0000313" key="1">
    <source>
        <dbReference type="EMBL" id="MBD2603942.1"/>
    </source>
</evidence>
<gene>
    <name evidence="1" type="ORF">H6G81_05200</name>
</gene>
<dbReference type="RefSeq" id="WP_186227530.1">
    <property type="nucleotide sequence ID" value="NZ_JACJTA010000007.1"/>
</dbReference>
<reference evidence="1 2" key="1">
    <citation type="journal article" date="2020" name="ISME J.">
        <title>Comparative genomics reveals insights into cyanobacterial evolution and habitat adaptation.</title>
        <authorList>
            <person name="Chen M.Y."/>
            <person name="Teng W.K."/>
            <person name="Zhao L."/>
            <person name="Hu C.X."/>
            <person name="Zhou Y.K."/>
            <person name="Han B.P."/>
            <person name="Song L.R."/>
            <person name="Shu W.S."/>
        </authorList>
    </citation>
    <scope>NUCLEOTIDE SEQUENCE [LARGE SCALE GENOMIC DNA]</scope>
    <source>
        <strain evidence="1 2">FACHB-248</strain>
    </source>
</reference>
<dbReference type="EMBL" id="JACJTA010000007">
    <property type="protein sequence ID" value="MBD2603942.1"/>
    <property type="molecule type" value="Genomic_DNA"/>
</dbReference>
<protein>
    <submittedName>
        <fullName evidence="1">Uncharacterized protein</fullName>
    </submittedName>
</protein>
<proteinExistence type="predicted"/>
<comment type="caution">
    <text evidence="1">The sequence shown here is derived from an EMBL/GenBank/DDBJ whole genome shotgun (WGS) entry which is preliminary data.</text>
</comment>
<evidence type="ECO:0000313" key="2">
    <source>
        <dbReference type="Proteomes" id="UP000660380"/>
    </source>
</evidence>